<dbReference type="InterPro" id="IPR050173">
    <property type="entry name" value="ABC_transporter_C-like"/>
</dbReference>
<evidence type="ECO:0000256" key="6">
    <source>
        <dbReference type="ARBA" id="ARBA00022840"/>
    </source>
</evidence>
<dbReference type="PROSITE" id="PS50929">
    <property type="entry name" value="ABC_TM1F"/>
    <property type="match status" value="2"/>
</dbReference>
<dbReference type="SMART" id="SM00382">
    <property type="entry name" value="AAA"/>
    <property type="match status" value="2"/>
</dbReference>
<dbReference type="InterPro" id="IPR036640">
    <property type="entry name" value="ABC1_TM_sf"/>
</dbReference>
<dbReference type="Proteomes" id="UP000076881">
    <property type="component" value="Unassembled WGS sequence"/>
</dbReference>
<dbReference type="OrthoDB" id="6500128at2759"/>
<feature type="domain" description="ABC transmembrane type-1" evidence="12">
    <location>
        <begin position="272"/>
        <end position="545"/>
    </location>
</feature>
<dbReference type="EMBL" id="AZHF01000003">
    <property type="protein sequence ID" value="OAA77658.1"/>
    <property type="molecule type" value="Genomic_DNA"/>
</dbReference>
<dbReference type="GO" id="GO:0016887">
    <property type="term" value="F:ATP hydrolysis activity"/>
    <property type="evidence" value="ECO:0007669"/>
    <property type="project" value="InterPro"/>
</dbReference>
<keyword evidence="3" id="KW-1003">Cell membrane</keyword>
<dbReference type="Pfam" id="PF00664">
    <property type="entry name" value="ABC_membrane"/>
    <property type="match status" value="2"/>
</dbReference>
<dbReference type="CDD" id="cd18580">
    <property type="entry name" value="ABC_6TM_ABCC_D2"/>
    <property type="match status" value="1"/>
</dbReference>
<accession>A0A162KNQ6</accession>
<feature type="transmembrane region" description="Helical" evidence="10">
    <location>
        <begin position="1090"/>
        <end position="1112"/>
    </location>
</feature>
<feature type="transmembrane region" description="Helical" evidence="10">
    <location>
        <begin position="402"/>
        <end position="424"/>
    </location>
</feature>
<evidence type="ECO:0000256" key="2">
    <source>
        <dbReference type="ARBA" id="ARBA00022448"/>
    </source>
</evidence>
<keyword evidence="4 10" id="KW-0812">Transmembrane</keyword>
<feature type="domain" description="ABC transporter" evidence="11">
    <location>
        <begin position="592"/>
        <end position="819"/>
    </location>
</feature>
<feature type="transmembrane region" description="Helical" evidence="10">
    <location>
        <begin position="93"/>
        <end position="113"/>
    </location>
</feature>
<reference evidence="13 14" key="1">
    <citation type="journal article" date="2016" name="Genome Biol. Evol.">
        <title>Divergent and convergent evolution of fungal pathogenicity.</title>
        <authorList>
            <person name="Shang Y."/>
            <person name="Xiao G."/>
            <person name="Zheng P."/>
            <person name="Cen K."/>
            <person name="Zhan S."/>
            <person name="Wang C."/>
        </authorList>
    </citation>
    <scope>NUCLEOTIDE SEQUENCE [LARGE SCALE GENOMIC DNA]</scope>
    <source>
        <strain evidence="13 14">RCEF 1005</strain>
    </source>
</reference>
<evidence type="ECO:0000313" key="14">
    <source>
        <dbReference type="Proteomes" id="UP000076881"/>
    </source>
</evidence>
<dbReference type="InterPro" id="IPR056227">
    <property type="entry name" value="TMD0_ABC"/>
</dbReference>
<keyword evidence="7 10" id="KW-1133">Transmembrane helix</keyword>
<evidence type="ECO:0000313" key="13">
    <source>
        <dbReference type="EMBL" id="OAA77658.1"/>
    </source>
</evidence>
<keyword evidence="5" id="KW-0547">Nucleotide-binding</keyword>
<comment type="subcellular location">
    <subcellularLocation>
        <location evidence="1">Cell membrane</location>
        <topology evidence="1">Multi-pass membrane protein</topology>
    </subcellularLocation>
</comment>
<feature type="transmembrane region" description="Helical" evidence="10">
    <location>
        <begin position="61"/>
        <end position="81"/>
    </location>
</feature>
<evidence type="ECO:0000256" key="10">
    <source>
        <dbReference type="SAM" id="Phobius"/>
    </source>
</evidence>
<feature type="transmembrane region" description="Helical" evidence="10">
    <location>
        <begin position="872"/>
        <end position="895"/>
    </location>
</feature>
<dbReference type="STRING" id="1081108.A0A162KNQ6"/>
<dbReference type="InterPro" id="IPR027417">
    <property type="entry name" value="P-loop_NTPase"/>
</dbReference>
<dbReference type="PROSITE" id="PS50893">
    <property type="entry name" value="ABC_TRANSPORTER_2"/>
    <property type="match status" value="1"/>
</dbReference>
<dbReference type="Pfam" id="PF24357">
    <property type="entry name" value="TMD0_ABC"/>
    <property type="match status" value="1"/>
</dbReference>
<feature type="transmembrane region" description="Helical" evidence="10">
    <location>
        <begin position="519"/>
        <end position="540"/>
    </location>
</feature>
<keyword evidence="14" id="KW-1185">Reference proteome</keyword>
<evidence type="ECO:0000259" key="12">
    <source>
        <dbReference type="PROSITE" id="PS50929"/>
    </source>
</evidence>
<feature type="transmembrane region" description="Helical" evidence="10">
    <location>
        <begin position="125"/>
        <end position="144"/>
    </location>
</feature>
<dbReference type="InterPro" id="IPR011527">
    <property type="entry name" value="ABC1_TM_dom"/>
</dbReference>
<dbReference type="SUPFAM" id="SSF52540">
    <property type="entry name" value="P-loop containing nucleoside triphosphate hydrolases"/>
    <property type="match status" value="2"/>
</dbReference>
<dbReference type="InterPro" id="IPR003439">
    <property type="entry name" value="ABC_transporter-like_ATP-bd"/>
</dbReference>
<proteinExistence type="predicted"/>
<evidence type="ECO:0000256" key="3">
    <source>
        <dbReference type="ARBA" id="ARBA00022475"/>
    </source>
</evidence>
<comment type="caution">
    <text evidence="13">The sequence shown here is derived from an EMBL/GenBank/DDBJ whole genome shotgun (WGS) entry which is preliminary data.</text>
</comment>
<dbReference type="Pfam" id="PF00005">
    <property type="entry name" value="ABC_tran"/>
    <property type="match status" value="2"/>
</dbReference>
<dbReference type="PROSITE" id="PS00211">
    <property type="entry name" value="ABC_TRANSPORTER_1"/>
    <property type="match status" value="2"/>
</dbReference>
<dbReference type="Gene3D" id="1.20.1560.10">
    <property type="entry name" value="ABC transporter type 1, transmembrane domain"/>
    <property type="match status" value="2"/>
</dbReference>
<organism evidence="13 14">
    <name type="scientific">Akanthomyces lecanii RCEF 1005</name>
    <dbReference type="NCBI Taxonomy" id="1081108"/>
    <lineage>
        <taxon>Eukaryota</taxon>
        <taxon>Fungi</taxon>
        <taxon>Dikarya</taxon>
        <taxon>Ascomycota</taxon>
        <taxon>Pezizomycotina</taxon>
        <taxon>Sordariomycetes</taxon>
        <taxon>Hypocreomycetidae</taxon>
        <taxon>Hypocreales</taxon>
        <taxon>Cordycipitaceae</taxon>
        <taxon>Akanthomyces</taxon>
        <taxon>Cordyceps confragosa</taxon>
    </lineage>
</organism>
<name>A0A162KNQ6_CORDF</name>
<evidence type="ECO:0000256" key="1">
    <source>
        <dbReference type="ARBA" id="ARBA00004651"/>
    </source>
</evidence>
<evidence type="ECO:0000259" key="11">
    <source>
        <dbReference type="PROSITE" id="PS50893"/>
    </source>
</evidence>
<evidence type="ECO:0000256" key="9">
    <source>
        <dbReference type="SAM" id="MobiDB-lite"/>
    </source>
</evidence>
<feature type="transmembrane region" description="Helical" evidence="10">
    <location>
        <begin position="263"/>
        <end position="283"/>
    </location>
</feature>
<keyword evidence="8 10" id="KW-0472">Membrane</keyword>
<evidence type="ECO:0000256" key="7">
    <source>
        <dbReference type="ARBA" id="ARBA00022989"/>
    </source>
</evidence>
<feature type="transmembrane region" description="Helical" evidence="10">
    <location>
        <begin position="907"/>
        <end position="930"/>
    </location>
</feature>
<keyword evidence="2" id="KW-0813">Transport</keyword>
<dbReference type="GO" id="GO:0005886">
    <property type="term" value="C:plasma membrane"/>
    <property type="evidence" value="ECO:0007669"/>
    <property type="project" value="UniProtKB-SubCell"/>
</dbReference>
<dbReference type="InterPro" id="IPR003593">
    <property type="entry name" value="AAA+_ATPase"/>
</dbReference>
<dbReference type="GO" id="GO:0005524">
    <property type="term" value="F:ATP binding"/>
    <property type="evidence" value="ECO:0007669"/>
    <property type="project" value="UniProtKB-KW"/>
</dbReference>
<evidence type="ECO:0000256" key="4">
    <source>
        <dbReference type="ARBA" id="ARBA00022692"/>
    </source>
</evidence>
<sequence>MANFSADNAFWPPLPGISDLTLKFEETVLELTPSSLIIALSPVVIAQNLQQPVQVRRSPLLWIKLLVAAALVGLEIAALTLRAADQSFLTETTLAAASVDLAAAIAVTVVLYVEHCHALRSSALLGIYFFVAAVFDAVKCRSFFARPGLAPVGALAAAACGLKMLLLILQEMNKRYLFIDPELTKSLGTESTTGYWKRMLFTYLNPMFMTGFRKALKLKDLGNIGPEFSSKILHAKLKGRLNRVRWASKNTLMRICFETWMGLFLLVLIPRVCFTGFSFAQPFILHRVIDTLDEPEMTNGEKAFLLCATFLSFAGSALSKMATAHLSYRLVTRLRGALVTQISEKNARLPQCEAKKSAAITLMSTDVDGMADGLPDVFELVMTFFEVGLGIYALSLFVGRSCFVVIAPLIAATVATYFLGDWIGSAYALWNESIEARVAKTSKILGQLKAVKMFGLGTVIGDYLQRLRQIEMMKSKRFRILEAASTIPIVCAELITPVTVIAAALFWNTFSGKMSAATVFPALSIIVLVKTPLATLLNAYPTITSMVTCFQRIQEFLQLPEREDARTLRETADVSPLEEKANGENPATWPLVEFARAKLAPLGAQDSILEDVSFSLYPGSITIAIGPNGAGKSFLLQSILGETSLVDGAIYITTLLMGFCGQTIWLRNASIKENIIGHLPYDEKLFRRVVRCCLLEEDFATLPMGENYVVGSGGSKLSGGQRQRVGLARALFARMSIIVLDDVFSSLDRKTAISILLRLCGEDGLLKELNTAVVVSSYLPECIDVADQVLMLDGKGSVSSETNLSSGKSRQKVLKAIKAATTAKSEDNTEEQSQLSDAQEPSEIEDPETNARQKGDPSLYWLFVNPIGKVRLSLWCTAMFSCSAGEIFPDIYMRIWIERHPGDNSYFAGYASIAIATCLLFFLTCAVLFANLMPRAALKLHDQMVRTLMRATLGYLGVTDNGVLVNRFSQDMSLIARRLPVSFMRTFYVLFTAIIQCDVVVSGASYMAAVIPVVFLAVYCIQHFYLRTSRQMRALDLEAKSPLYTHFEETTEGILYIRAFGWQKMTLEEGFHLLDDSQKAFYYMYCIQQWLGLVLGLLVAVMATILIAFVLFMRESTSQTAIGLAFLNLIFLSQTLEQLVMAWTSLETTVGALARLRDFLDKTPQEPKQGEAQLPENWPSVGKVRLQNISARYSAETESAAVLKNVSLSVDGGQKVALVGLLLALLGFLECTGKINIDGVDISSIPLDTLRSRIVTISQDQIKLDNTVRTNLRPFSLNDDKDKMSEQQKQEAKDKDIKLEELLTRLGIWSHLGEKGGLDAMLDDIGYSHGEMQLFCLARGIMRYKDTGSKVVLVDEATSSVEEEREKVAQELMRESFPGCTVLVVGHRQSSITGVDVTVELAKGEVVRVVKNEPESGGWSHSD</sequence>
<feature type="transmembrane region" description="Helical" evidence="10">
    <location>
        <begin position="982"/>
        <end position="1001"/>
    </location>
</feature>
<dbReference type="PANTHER" id="PTHR24223">
    <property type="entry name" value="ATP-BINDING CASSETTE SUB-FAMILY C"/>
    <property type="match status" value="1"/>
</dbReference>
<feature type="domain" description="ABC transmembrane type-1" evidence="12">
    <location>
        <begin position="878"/>
        <end position="1148"/>
    </location>
</feature>
<dbReference type="GO" id="GO:0140359">
    <property type="term" value="F:ABC-type transporter activity"/>
    <property type="evidence" value="ECO:0007669"/>
    <property type="project" value="InterPro"/>
</dbReference>
<protein>
    <submittedName>
        <fullName evidence="13">ABC transporter, transmembrane domain, type 1</fullName>
    </submittedName>
</protein>
<feature type="transmembrane region" description="Helical" evidence="10">
    <location>
        <begin position="150"/>
        <end position="169"/>
    </location>
</feature>
<dbReference type="InterPro" id="IPR044726">
    <property type="entry name" value="ABCC_6TM_D2"/>
</dbReference>
<evidence type="ECO:0000256" key="8">
    <source>
        <dbReference type="ARBA" id="ARBA00023136"/>
    </source>
</evidence>
<feature type="region of interest" description="Disordered" evidence="9">
    <location>
        <begin position="820"/>
        <end position="853"/>
    </location>
</feature>
<dbReference type="FunFam" id="1.20.1560.10:FF:000066">
    <property type="entry name" value="ABC multidrug transporter (Eurofung)"/>
    <property type="match status" value="1"/>
</dbReference>
<dbReference type="PANTHER" id="PTHR24223:SF399">
    <property type="entry name" value="ABC TRANSPORTER ATNG"/>
    <property type="match status" value="1"/>
</dbReference>
<keyword evidence="6" id="KW-0067">ATP-binding</keyword>
<evidence type="ECO:0000256" key="5">
    <source>
        <dbReference type="ARBA" id="ARBA00022741"/>
    </source>
</evidence>
<feature type="transmembrane region" description="Helical" evidence="10">
    <location>
        <begin position="1007"/>
        <end position="1026"/>
    </location>
</feature>
<feature type="transmembrane region" description="Helical" evidence="10">
    <location>
        <begin position="485"/>
        <end position="507"/>
    </location>
</feature>
<dbReference type="InterPro" id="IPR017871">
    <property type="entry name" value="ABC_transporter-like_CS"/>
</dbReference>
<dbReference type="Gene3D" id="3.40.50.300">
    <property type="entry name" value="P-loop containing nucleotide triphosphate hydrolases"/>
    <property type="match status" value="2"/>
</dbReference>
<gene>
    <name evidence="13" type="ORF">LEL_04481</name>
</gene>
<feature type="transmembrane region" description="Helical" evidence="10">
    <location>
        <begin position="444"/>
        <end position="464"/>
    </location>
</feature>
<dbReference type="SUPFAM" id="SSF90123">
    <property type="entry name" value="ABC transporter transmembrane region"/>
    <property type="match status" value="2"/>
</dbReference>